<reference evidence="8" key="1">
    <citation type="journal article" date="2020" name="bioRxiv">
        <title>Chromosome-level reference genome of the European wasp spider Argiope bruennichi: a resource for studies on range expansion and evolutionary adaptation.</title>
        <authorList>
            <person name="Sheffer M.M."/>
            <person name="Hoppe A."/>
            <person name="Krehenwinkel H."/>
            <person name="Uhl G."/>
            <person name="Kuss A.W."/>
            <person name="Jensen L."/>
            <person name="Jensen C."/>
            <person name="Gillespie R.G."/>
            <person name="Hoff K.J."/>
            <person name="Prost S."/>
        </authorList>
    </citation>
    <scope>NUCLEOTIDE SEQUENCE</scope>
</reference>
<dbReference type="SUPFAM" id="SSF48264">
    <property type="entry name" value="Cytochrome P450"/>
    <property type="match status" value="1"/>
</dbReference>
<comment type="caution">
    <text evidence="8">The sequence shown here is derived from an EMBL/GenBank/DDBJ whole genome shotgun (WGS) entry which is preliminary data.</text>
</comment>
<keyword evidence="4" id="KW-0479">Metal-binding</keyword>
<dbReference type="PANTHER" id="PTHR24279:SF120">
    <property type="entry name" value="CYTOCHROME P450"/>
    <property type="match status" value="1"/>
</dbReference>
<dbReference type="Proteomes" id="UP000807504">
    <property type="component" value="Unassembled WGS sequence"/>
</dbReference>
<keyword evidence="7" id="KW-0503">Monooxygenase</keyword>
<sequence length="374" mass="43233">MRLNYSTGIALIRSSLKDVSPIKNCNFKQNILANCVRCGQDNAMGASKTLTRFQSDLILPIIGTIWMSMPLIGRYNSDRQQEMNHDKRVRLGDIIREKLGPIDAVMCFRAEDLQELLRNEGTYPHRIEFSTLKAYRESRKEWFKTSGLLVEQGKEWHELRAKTQKHLLKPSAIRAYLDSMQDVSRDLVLRIFDLRDETKEIPDLLPELYKWALESVSLVGLDARLGCLQKDLPAESDGMQMINSVLTQFQCMNKLEMFAGNIPFWKLFPTPTWRRFVKASDIYAKISFKYINQSLQRLKEMEETDEKKLTLLQAMLAKKDLSVPDAMVFVADMLMAGIETTSHSVGFLLYNLARNQDKQEKLHQEILNFSLQKI</sequence>
<dbReference type="Gene3D" id="1.10.630.10">
    <property type="entry name" value="Cytochrome P450"/>
    <property type="match status" value="1"/>
</dbReference>
<reference evidence="8" key="2">
    <citation type="submission" date="2020-06" db="EMBL/GenBank/DDBJ databases">
        <authorList>
            <person name="Sheffer M."/>
        </authorList>
    </citation>
    <scope>NUCLEOTIDE SEQUENCE</scope>
</reference>
<protein>
    <submittedName>
        <fullName evidence="8">Putative cytochrome P450 301a1 like protein</fullName>
    </submittedName>
</protein>
<comment type="similarity">
    <text evidence="2">Belongs to the cytochrome P450 family.</text>
</comment>
<evidence type="ECO:0000256" key="3">
    <source>
        <dbReference type="ARBA" id="ARBA00022617"/>
    </source>
</evidence>
<dbReference type="InterPro" id="IPR001128">
    <property type="entry name" value="Cyt_P450"/>
</dbReference>
<evidence type="ECO:0000256" key="7">
    <source>
        <dbReference type="ARBA" id="ARBA00023033"/>
    </source>
</evidence>
<dbReference type="GO" id="GO:0020037">
    <property type="term" value="F:heme binding"/>
    <property type="evidence" value="ECO:0007669"/>
    <property type="project" value="InterPro"/>
</dbReference>
<comment type="cofactor">
    <cofactor evidence="1">
        <name>heme</name>
        <dbReference type="ChEBI" id="CHEBI:30413"/>
    </cofactor>
</comment>
<dbReference type="InterPro" id="IPR036396">
    <property type="entry name" value="Cyt_P450_sf"/>
</dbReference>
<organism evidence="8 9">
    <name type="scientific">Argiope bruennichi</name>
    <name type="common">Wasp spider</name>
    <name type="synonym">Aranea bruennichi</name>
    <dbReference type="NCBI Taxonomy" id="94029"/>
    <lineage>
        <taxon>Eukaryota</taxon>
        <taxon>Metazoa</taxon>
        <taxon>Ecdysozoa</taxon>
        <taxon>Arthropoda</taxon>
        <taxon>Chelicerata</taxon>
        <taxon>Arachnida</taxon>
        <taxon>Araneae</taxon>
        <taxon>Araneomorphae</taxon>
        <taxon>Entelegynae</taxon>
        <taxon>Araneoidea</taxon>
        <taxon>Araneidae</taxon>
        <taxon>Argiope</taxon>
    </lineage>
</organism>
<evidence type="ECO:0000256" key="1">
    <source>
        <dbReference type="ARBA" id="ARBA00001971"/>
    </source>
</evidence>
<dbReference type="GO" id="GO:0004497">
    <property type="term" value="F:monooxygenase activity"/>
    <property type="evidence" value="ECO:0007669"/>
    <property type="project" value="UniProtKB-KW"/>
</dbReference>
<proteinExistence type="inferred from homology"/>
<keyword evidence="6" id="KW-0408">Iron</keyword>
<dbReference type="InterPro" id="IPR050479">
    <property type="entry name" value="CYP11_CYP27_families"/>
</dbReference>
<dbReference type="GO" id="GO:0005506">
    <property type="term" value="F:iron ion binding"/>
    <property type="evidence" value="ECO:0007669"/>
    <property type="project" value="InterPro"/>
</dbReference>
<dbReference type="GO" id="GO:0016705">
    <property type="term" value="F:oxidoreductase activity, acting on paired donors, with incorporation or reduction of molecular oxygen"/>
    <property type="evidence" value="ECO:0007669"/>
    <property type="project" value="InterPro"/>
</dbReference>
<dbReference type="AlphaFoldDB" id="A0A8T0FVE3"/>
<keyword evidence="3" id="KW-0349">Heme</keyword>
<evidence type="ECO:0000256" key="2">
    <source>
        <dbReference type="ARBA" id="ARBA00010617"/>
    </source>
</evidence>
<name>A0A8T0FVE3_ARGBR</name>
<evidence type="ECO:0000256" key="6">
    <source>
        <dbReference type="ARBA" id="ARBA00023004"/>
    </source>
</evidence>
<keyword evidence="9" id="KW-1185">Reference proteome</keyword>
<evidence type="ECO:0000313" key="8">
    <source>
        <dbReference type="EMBL" id="KAF8795077.1"/>
    </source>
</evidence>
<dbReference type="Pfam" id="PF00067">
    <property type="entry name" value="p450"/>
    <property type="match status" value="1"/>
</dbReference>
<accession>A0A8T0FVE3</accession>
<gene>
    <name evidence="8" type="ORF">HNY73_002969</name>
</gene>
<evidence type="ECO:0000256" key="5">
    <source>
        <dbReference type="ARBA" id="ARBA00023002"/>
    </source>
</evidence>
<keyword evidence="5" id="KW-0560">Oxidoreductase</keyword>
<dbReference type="PANTHER" id="PTHR24279">
    <property type="entry name" value="CYTOCHROME P450"/>
    <property type="match status" value="1"/>
</dbReference>
<evidence type="ECO:0000256" key="4">
    <source>
        <dbReference type="ARBA" id="ARBA00022723"/>
    </source>
</evidence>
<evidence type="ECO:0000313" key="9">
    <source>
        <dbReference type="Proteomes" id="UP000807504"/>
    </source>
</evidence>
<dbReference type="EMBL" id="JABXBU010000002">
    <property type="protein sequence ID" value="KAF8795077.1"/>
    <property type="molecule type" value="Genomic_DNA"/>
</dbReference>